<keyword evidence="1" id="KW-0812">Transmembrane</keyword>
<proteinExistence type="predicted"/>
<keyword evidence="1" id="KW-0472">Membrane</keyword>
<dbReference type="OrthoDB" id="9784383at2"/>
<accession>A0A178XSF9</accession>
<evidence type="ECO:0008006" key="4">
    <source>
        <dbReference type="Google" id="ProtNLM"/>
    </source>
</evidence>
<keyword evidence="3" id="KW-1185">Reference proteome</keyword>
<name>A0A178XSF9_9HYPH</name>
<feature type="transmembrane region" description="Helical" evidence="1">
    <location>
        <begin position="93"/>
        <end position="119"/>
    </location>
</feature>
<feature type="transmembrane region" description="Helical" evidence="1">
    <location>
        <begin position="21"/>
        <end position="40"/>
    </location>
</feature>
<dbReference type="RefSeq" id="WP_064242751.1">
    <property type="nucleotide sequence ID" value="NZ_LPUX01000061.1"/>
</dbReference>
<keyword evidence="1" id="KW-1133">Transmembrane helix</keyword>
<evidence type="ECO:0000313" key="3">
    <source>
        <dbReference type="Proteomes" id="UP000094025"/>
    </source>
</evidence>
<gene>
    <name evidence="2" type="ORF">AU381_21730</name>
</gene>
<dbReference type="EMBL" id="LPUX01000061">
    <property type="protein sequence ID" value="OAP38210.1"/>
    <property type="molecule type" value="Genomic_DNA"/>
</dbReference>
<dbReference type="AlphaFoldDB" id="A0A178XSF9"/>
<evidence type="ECO:0000313" key="2">
    <source>
        <dbReference type="EMBL" id="OAP38210.1"/>
    </source>
</evidence>
<organism evidence="2 3">
    <name type="scientific">Sinorhizobium glycinis</name>
    <dbReference type="NCBI Taxonomy" id="1472378"/>
    <lineage>
        <taxon>Bacteria</taxon>
        <taxon>Pseudomonadati</taxon>
        <taxon>Pseudomonadota</taxon>
        <taxon>Alphaproteobacteria</taxon>
        <taxon>Hyphomicrobiales</taxon>
        <taxon>Rhizobiaceae</taxon>
        <taxon>Sinorhizobium/Ensifer group</taxon>
        <taxon>Sinorhizobium</taxon>
    </lineage>
</organism>
<sequence length="129" mass="13457">MFLDDEIASTRTGRKEARCGVYLALAALAVCMVMIFGLVVEATAQAAETKREQQSGAEAKLVTVAIADPASAAPTASAGLDRPQMRADGDRQILVGTTLLAAALTAGTTFVAGHQIAAFSRARSRRHGR</sequence>
<dbReference type="STRING" id="1472378.AU381_21730"/>
<evidence type="ECO:0000256" key="1">
    <source>
        <dbReference type="SAM" id="Phobius"/>
    </source>
</evidence>
<comment type="caution">
    <text evidence="2">The sequence shown here is derived from an EMBL/GenBank/DDBJ whole genome shotgun (WGS) entry which is preliminary data.</text>
</comment>
<protein>
    <recommendedName>
        <fullName evidence="4">Transmembrane protein</fullName>
    </recommendedName>
</protein>
<reference evidence="2 3" key="1">
    <citation type="journal article" date="2016" name="Int. J. Syst. Evol. Microbiol.">
        <title>Ensifer glycinis sp. nov., an novel rhizobial species associated with Glycine spp.</title>
        <authorList>
            <person name="Yan H."/>
            <person name="Yan J."/>
            <person name="Sui X.H."/>
            <person name="Wang E.T."/>
            <person name="Chen W.X."/>
            <person name="Zhang X.X."/>
            <person name="Chen W.F."/>
        </authorList>
    </citation>
    <scope>NUCLEOTIDE SEQUENCE [LARGE SCALE GENOMIC DNA]</scope>
    <source>
        <strain evidence="2 3">CCBAU 23380</strain>
    </source>
</reference>
<dbReference type="Proteomes" id="UP000094025">
    <property type="component" value="Unassembled WGS sequence"/>
</dbReference>